<keyword evidence="3" id="KW-1185">Reference proteome</keyword>
<dbReference type="GO" id="GO:0070475">
    <property type="term" value="P:rRNA base methylation"/>
    <property type="evidence" value="ECO:0007669"/>
    <property type="project" value="InterPro"/>
</dbReference>
<name>A0A9W6ZEU2_9STRA</name>
<protein>
    <recommendedName>
        <fullName evidence="1">25S rRNA (uridine-N(3))-methyltransferase BMT5-like domain-containing protein</fullName>
    </recommendedName>
</protein>
<reference evidence="2" key="1">
    <citation type="submission" date="2022-07" db="EMBL/GenBank/DDBJ databases">
        <title>Genome analysis of Parmales, a sister group of diatoms, reveals the evolutionary specialization of diatoms from phago-mixotrophs to photoautotrophs.</title>
        <authorList>
            <person name="Ban H."/>
            <person name="Sato S."/>
            <person name="Yoshikawa S."/>
            <person name="Kazumasa Y."/>
            <person name="Nakamura Y."/>
            <person name="Ichinomiya M."/>
            <person name="Saitoh K."/>
            <person name="Sato N."/>
            <person name="Blanc-Mathieu R."/>
            <person name="Endo H."/>
            <person name="Kuwata A."/>
            <person name="Ogata H."/>
        </authorList>
    </citation>
    <scope>NUCLEOTIDE SEQUENCE</scope>
</reference>
<dbReference type="PANTHER" id="PTHR11538">
    <property type="entry name" value="PHENYLALANYL-TRNA SYNTHETASE"/>
    <property type="match status" value="1"/>
</dbReference>
<dbReference type="Proteomes" id="UP001165082">
    <property type="component" value="Unassembled WGS sequence"/>
</dbReference>
<feature type="domain" description="25S rRNA (uridine-N(3))-methyltransferase BMT5-like" evidence="1">
    <location>
        <begin position="32"/>
        <end position="179"/>
    </location>
</feature>
<dbReference type="PANTHER" id="PTHR11538:SF26">
    <property type="entry name" value="FERREDOXIN-FOLD ANTICODON-BINDING DOMAIN-CONTAINING PROTEIN 1"/>
    <property type="match status" value="1"/>
</dbReference>
<dbReference type="EMBL" id="BRXZ01004449">
    <property type="protein sequence ID" value="GMH49095.1"/>
    <property type="molecule type" value="Genomic_DNA"/>
</dbReference>
<gene>
    <name evidence="2" type="ORF">TrRE_jg908</name>
</gene>
<comment type="caution">
    <text evidence="2">The sequence shown here is derived from an EMBL/GenBank/DDBJ whole genome shotgun (WGS) entry which is preliminary data.</text>
</comment>
<organism evidence="2 3">
    <name type="scientific">Triparma retinervis</name>
    <dbReference type="NCBI Taxonomy" id="2557542"/>
    <lineage>
        <taxon>Eukaryota</taxon>
        <taxon>Sar</taxon>
        <taxon>Stramenopiles</taxon>
        <taxon>Ochrophyta</taxon>
        <taxon>Bolidophyceae</taxon>
        <taxon>Parmales</taxon>
        <taxon>Triparmaceae</taxon>
        <taxon>Triparma</taxon>
    </lineage>
</organism>
<evidence type="ECO:0000313" key="3">
    <source>
        <dbReference type="Proteomes" id="UP001165082"/>
    </source>
</evidence>
<evidence type="ECO:0000313" key="2">
    <source>
        <dbReference type="EMBL" id="GMH49095.1"/>
    </source>
</evidence>
<dbReference type="InterPro" id="IPR019446">
    <property type="entry name" value="BMT5-like"/>
</dbReference>
<feature type="non-terminal residue" evidence="2">
    <location>
        <position position="181"/>
    </location>
</feature>
<proteinExistence type="predicted"/>
<dbReference type="Pfam" id="PF10354">
    <property type="entry name" value="BMT5-like"/>
    <property type="match status" value="1"/>
</dbReference>
<accession>A0A9W6ZEU2</accession>
<sequence length="181" mass="20192">MLWRRALFLSSVVRYAPPSHRTALIKRSASILIVGDGDLSYGRNFVERGEDKVTVSVLETCEKHRAVYRQSEDHTAAIDSSKGGKVMFGVDATALKDSFEPGTTYSKILWNFPHWPGKTNIRRNRELLSAFFTSARDFIADDGEVKVALVEGQGGMDSESMRDWKASWKAGVYAAESDLLL</sequence>
<dbReference type="AlphaFoldDB" id="A0A9W6ZEU2"/>
<evidence type="ECO:0000259" key="1">
    <source>
        <dbReference type="Pfam" id="PF10354"/>
    </source>
</evidence>
<dbReference type="GO" id="GO:0070042">
    <property type="term" value="F:rRNA (uridine-N3-)-methyltransferase activity"/>
    <property type="evidence" value="ECO:0007669"/>
    <property type="project" value="InterPro"/>
</dbReference>
<dbReference type="OrthoDB" id="199012at2759"/>
<dbReference type="GO" id="GO:0005737">
    <property type="term" value="C:cytoplasm"/>
    <property type="evidence" value="ECO:0007669"/>
    <property type="project" value="TreeGrafter"/>
</dbReference>